<proteinExistence type="predicted"/>
<evidence type="ECO:0000313" key="1">
    <source>
        <dbReference type="EMBL" id="MCD2194706.1"/>
    </source>
</evidence>
<comment type="caution">
    <text evidence="1">The sequence shown here is derived from an EMBL/GenBank/DDBJ whole genome shotgun (WGS) entry which is preliminary data.</text>
</comment>
<gene>
    <name evidence="1" type="ORF">LQ327_15135</name>
</gene>
<dbReference type="Proteomes" id="UP001199469">
    <property type="component" value="Unassembled WGS sequence"/>
</dbReference>
<name>A0ABS8P8Y6_9PSEU</name>
<keyword evidence="2" id="KW-1185">Reference proteome</keyword>
<dbReference type="Gene3D" id="3.30.450.40">
    <property type="match status" value="1"/>
</dbReference>
<organism evidence="1 2">
    <name type="scientific">Actinomycetospora endophytica</name>
    <dbReference type="NCBI Taxonomy" id="2291215"/>
    <lineage>
        <taxon>Bacteria</taxon>
        <taxon>Bacillati</taxon>
        <taxon>Actinomycetota</taxon>
        <taxon>Actinomycetes</taxon>
        <taxon>Pseudonocardiales</taxon>
        <taxon>Pseudonocardiaceae</taxon>
        <taxon>Actinomycetospora</taxon>
    </lineage>
</organism>
<dbReference type="EMBL" id="JAJNDB010000002">
    <property type="protein sequence ID" value="MCD2194706.1"/>
    <property type="molecule type" value="Genomic_DNA"/>
</dbReference>
<sequence length="253" mass="26846">MGHDRDAELSLVRARVREMVDRSSKLMARAKDRARVHEGSAFAGFVHAEAQLNHAADGLPGRYGLPPEEHRDVLTRLLEAAGSVYRGCRSISVASVGEADEDGRRRYSTPAATGRAGSLDAAQYALGEGPGLDALELDQVAVVSSDDLAGDNAGRAWPRFSAAAGALGIRSCVSVAIPWTRSRVDAVDPTPDAIGAINLYATEPRAFDEPEAHGLLLGAWAGAVLTGRDPAEIYDAIIWRPRDLSPEWPGSVG</sequence>
<accession>A0ABS8P8Y6</accession>
<evidence type="ECO:0000313" key="2">
    <source>
        <dbReference type="Proteomes" id="UP001199469"/>
    </source>
</evidence>
<dbReference type="SUPFAM" id="SSF55781">
    <property type="entry name" value="GAF domain-like"/>
    <property type="match status" value="1"/>
</dbReference>
<reference evidence="1 2" key="1">
    <citation type="submission" date="2021-11" db="EMBL/GenBank/DDBJ databases">
        <title>Draft genome sequence of Actinomycetospora sp. SF1 isolated from the rhizosphere soil.</title>
        <authorList>
            <person name="Duangmal K."/>
            <person name="Chantavorakit T."/>
        </authorList>
    </citation>
    <scope>NUCLEOTIDE SEQUENCE [LARGE SCALE GENOMIC DNA]</scope>
    <source>
        <strain evidence="1 2">TBRC 5722</strain>
    </source>
</reference>
<protein>
    <submittedName>
        <fullName evidence="1">Uncharacterized protein</fullName>
    </submittedName>
</protein>
<dbReference type="InterPro" id="IPR029016">
    <property type="entry name" value="GAF-like_dom_sf"/>
</dbReference>
<dbReference type="RefSeq" id="WP_230734917.1">
    <property type="nucleotide sequence ID" value="NZ_JAJNDB010000002.1"/>
</dbReference>